<name>A0A4Y7UEE7_9FLAO</name>
<dbReference type="PANTHER" id="PTHR35528">
    <property type="entry name" value="BLL1675 PROTEIN"/>
    <property type="match status" value="1"/>
</dbReference>
<dbReference type="Proteomes" id="UP000298340">
    <property type="component" value="Unassembled WGS sequence"/>
</dbReference>
<accession>A0A4Y7UEE7</accession>
<dbReference type="OrthoDB" id="1376408at2"/>
<dbReference type="Proteomes" id="UP000295270">
    <property type="component" value="Unassembled WGS sequence"/>
</dbReference>
<gene>
    <name evidence="2" type="ORF">D0809_06410</name>
    <name evidence="1" type="ORF">EV142_102151</name>
</gene>
<organism evidence="2 4">
    <name type="scientific">Flavobacterium circumlabens</name>
    <dbReference type="NCBI Taxonomy" id="2133765"/>
    <lineage>
        <taxon>Bacteria</taxon>
        <taxon>Pseudomonadati</taxon>
        <taxon>Bacteroidota</taxon>
        <taxon>Flavobacteriia</taxon>
        <taxon>Flavobacteriales</taxon>
        <taxon>Flavobacteriaceae</taxon>
        <taxon>Flavobacterium</taxon>
    </lineage>
</organism>
<dbReference type="PANTHER" id="PTHR35528:SF3">
    <property type="entry name" value="BLL1675 PROTEIN"/>
    <property type="match status" value="1"/>
</dbReference>
<keyword evidence="3" id="KW-1185">Reference proteome</keyword>
<dbReference type="InterPro" id="IPR052183">
    <property type="entry name" value="IS_Transposase"/>
</dbReference>
<proteinExistence type="predicted"/>
<dbReference type="EMBL" id="QWDN01000002">
    <property type="protein sequence ID" value="TEB44825.1"/>
    <property type="molecule type" value="Genomic_DNA"/>
</dbReference>
<reference evidence="2 4" key="2">
    <citation type="journal article" date="2018" name="Syst. Appl. Microbiol.">
        <title>Flavobacterium circumlabens sp. nov. and Flavobacterium cupreum sp. nov., two psychrotrophic species isolated from Antarctic environmental samples.</title>
        <authorList>
            <person name="Kralova S."/>
            <person name="Busse H.J."/>
            <person name="Svec P."/>
            <person name="Maslanova I."/>
            <person name="Stankova E."/>
            <person name="Bartak M."/>
            <person name="Sedlacek I."/>
        </authorList>
    </citation>
    <scope>NUCLEOTIDE SEQUENCE [LARGE SCALE GENOMIC DNA]</scope>
    <source>
        <strain evidence="2 4">CCM 8828</strain>
    </source>
</reference>
<dbReference type="RefSeq" id="WP_132033392.1">
    <property type="nucleotide sequence ID" value="NZ_QWDN01000002.1"/>
</dbReference>
<dbReference type="EMBL" id="SLWA01000002">
    <property type="protein sequence ID" value="TCN59533.1"/>
    <property type="molecule type" value="Genomic_DNA"/>
</dbReference>
<comment type="caution">
    <text evidence="2">The sequence shown here is derived from an EMBL/GenBank/DDBJ whole genome shotgun (WGS) entry which is preliminary data.</text>
</comment>
<evidence type="ECO:0000313" key="4">
    <source>
        <dbReference type="Proteomes" id="UP000298340"/>
    </source>
</evidence>
<reference evidence="1 3" key="1">
    <citation type="journal article" date="2015" name="Stand. Genomic Sci.">
        <title>Genomic Encyclopedia of Bacterial and Archaeal Type Strains, Phase III: the genomes of soil and plant-associated and newly described type strains.</title>
        <authorList>
            <person name="Whitman W.B."/>
            <person name="Woyke T."/>
            <person name="Klenk H.P."/>
            <person name="Zhou Y."/>
            <person name="Lilburn T.G."/>
            <person name="Beck B.J."/>
            <person name="De Vos P."/>
            <person name="Vandamme P."/>
            <person name="Eisen J.A."/>
            <person name="Garrity G."/>
            <person name="Hugenholtz P."/>
            <person name="Kyrpides N.C."/>
        </authorList>
    </citation>
    <scope>NUCLEOTIDE SEQUENCE [LARGE SCALE GENOMIC DNA]</scope>
    <source>
        <strain evidence="1 3">P5626</strain>
    </source>
</reference>
<reference evidence="1" key="3">
    <citation type="submission" date="2019-03" db="EMBL/GenBank/DDBJ databases">
        <authorList>
            <person name="Whitman W."/>
            <person name="Huntemann M."/>
            <person name="Clum A."/>
            <person name="Pillay M."/>
            <person name="Palaniappan K."/>
            <person name="Varghese N."/>
            <person name="Mikhailova N."/>
            <person name="Stamatis D."/>
            <person name="Reddy T."/>
            <person name="Daum C."/>
            <person name="Shapiro N."/>
            <person name="Ivanova N."/>
            <person name="Kyrpides N."/>
            <person name="Woyke T."/>
        </authorList>
    </citation>
    <scope>NUCLEOTIDE SEQUENCE</scope>
    <source>
        <strain evidence="1">P5626</strain>
    </source>
</reference>
<evidence type="ECO:0000313" key="2">
    <source>
        <dbReference type="EMBL" id="TEB44825.1"/>
    </source>
</evidence>
<dbReference type="AlphaFoldDB" id="A0A4Y7UEE7"/>
<protein>
    <submittedName>
        <fullName evidence="2">IS6 family transposase</fullName>
    </submittedName>
</protein>
<evidence type="ECO:0000313" key="1">
    <source>
        <dbReference type="EMBL" id="TCN59533.1"/>
    </source>
</evidence>
<sequence>MNTKVHCYPKAIILQAVYFKLRFTMSYSDLEEIIKMRGIQVDHSTIQRWVFKFTPMIESQIKKKENRVGVKLADGRNLYKN</sequence>
<evidence type="ECO:0000313" key="3">
    <source>
        <dbReference type="Proteomes" id="UP000295270"/>
    </source>
</evidence>